<feature type="domain" description="Flagellar assembly protein FliH/Type III secretion system HrpE" evidence="9">
    <location>
        <begin position="124"/>
        <end position="247"/>
    </location>
</feature>
<evidence type="ECO:0000256" key="4">
    <source>
        <dbReference type="ARBA" id="ARBA00022448"/>
    </source>
</evidence>
<evidence type="ECO:0000256" key="5">
    <source>
        <dbReference type="ARBA" id="ARBA00022795"/>
    </source>
</evidence>
<dbReference type="Pfam" id="PF02108">
    <property type="entry name" value="FliH"/>
    <property type="match status" value="1"/>
</dbReference>
<evidence type="ECO:0000256" key="3">
    <source>
        <dbReference type="ARBA" id="ARBA00016507"/>
    </source>
</evidence>
<dbReference type="EMBL" id="MDLC01000056">
    <property type="protein sequence ID" value="ODS22706.1"/>
    <property type="molecule type" value="Genomic_DNA"/>
</dbReference>
<reference evidence="10 11" key="1">
    <citation type="journal article" date="2016" name="Appl. Environ. Microbiol.">
        <title>Lack of Overt Genome Reduction in the Bryostatin-Producing Bryozoan Symbiont "Candidatus Endobugula sertula".</title>
        <authorList>
            <person name="Miller I.J."/>
            <person name="Vanee N."/>
            <person name="Fong S.S."/>
            <person name="Lim-Fong G.E."/>
            <person name="Kwan J.C."/>
        </authorList>
    </citation>
    <scope>NUCLEOTIDE SEQUENCE [LARGE SCALE GENOMIC DNA]</scope>
    <source>
        <strain evidence="10">AB1-4</strain>
    </source>
</reference>
<keyword evidence="6" id="KW-0653">Protein transport</keyword>
<evidence type="ECO:0000313" key="11">
    <source>
        <dbReference type="Proteomes" id="UP000242502"/>
    </source>
</evidence>
<dbReference type="Proteomes" id="UP000242502">
    <property type="component" value="Unassembled WGS sequence"/>
</dbReference>
<comment type="similarity">
    <text evidence="2">Belongs to the FliH family.</text>
</comment>
<comment type="caution">
    <text evidence="10">The sequence shown here is derived from an EMBL/GenBank/DDBJ whole genome shotgun (WGS) entry which is preliminary data.</text>
</comment>
<gene>
    <name evidence="10" type="ORF">AB835_12640</name>
</gene>
<dbReference type="PANTHER" id="PTHR34982">
    <property type="entry name" value="YOP PROTEINS TRANSLOCATION PROTEIN L"/>
    <property type="match status" value="1"/>
</dbReference>
<dbReference type="GO" id="GO:0005829">
    <property type="term" value="C:cytosol"/>
    <property type="evidence" value="ECO:0007669"/>
    <property type="project" value="TreeGrafter"/>
</dbReference>
<evidence type="ECO:0000256" key="6">
    <source>
        <dbReference type="ARBA" id="ARBA00022927"/>
    </source>
</evidence>
<protein>
    <recommendedName>
        <fullName evidence="3">Flagellar assembly protein FliH</fullName>
    </recommendedName>
</protein>
<evidence type="ECO:0000256" key="7">
    <source>
        <dbReference type="ARBA" id="ARBA00023225"/>
    </source>
</evidence>
<feature type="region of interest" description="Disordered" evidence="8">
    <location>
        <begin position="268"/>
        <end position="291"/>
    </location>
</feature>
<dbReference type="PANTHER" id="PTHR34982:SF1">
    <property type="entry name" value="FLAGELLAR ASSEMBLY PROTEIN FLIH"/>
    <property type="match status" value="1"/>
</dbReference>
<evidence type="ECO:0000256" key="2">
    <source>
        <dbReference type="ARBA" id="ARBA00006602"/>
    </source>
</evidence>
<dbReference type="GO" id="GO:0015031">
    <property type="term" value="P:protein transport"/>
    <property type="evidence" value="ECO:0007669"/>
    <property type="project" value="UniProtKB-KW"/>
</dbReference>
<dbReference type="InterPro" id="IPR051472">
    <property type="entry name" value="T3SS_Stator/FliH"/>
</dbReference>
<dbReference type="GO" id="GO:0044781">
    <property type="term" value="P:bacterial-type flagellum organization"/>
    <property type="evidence" value="ECO:0007669"/>
    <property type="project" value="UniProtKB-KW"/>
</dbReference>
<dbReference type="AlphaFoldDB" id="A0A1D2QMA6"/>
<keyword evidence="7" id="KW-1006">Bacterial flagellum protein export</keyword>
<dbReference type="InterPro" id="IPR018035">
    <property type="entry name" value="Flagellar_FliH/T3SS_HrpE"/>
</dbReference>
<evidence type="ECO:0000256" key="8">
    <source>
        <dbReference type="SAM" id="MobiDB-lite"/>
    </source>
</evidence>
<evidence type="ECO:0000313" key="10">
    <source>
        <dbReference type="EMBL" id="ODS22706.1"/>
    </source>
</evidence>
<feature type="compositionally biased region" description="Polar residues" evidence="8">
    <location>
        <begin position="41"/>
        <end position="58"/>
    </location>
</feature>
<sequence>MANLVTRIPSEELESCEEWFAPELISKNIIPVVKKEKNPRGENTLSIGEQSSAVSNETKISENESIENLPQQTIEPITADQLEKITEVAEKEGFDKGFKKGFDEAQEQGYQEGMDSAKKEIADQSERLQGIIDVLLNPLGNEQKKIEKQLLDIICQLVPAVIQKEMLIDSSSIVDVVNKSLALLPETNHQLTVYLNDQDIELIKSSLKNISAELVYQPDNSLLPGGCRLESKESSIDFSIEQRLQQVLDDFLHKRHVVDADHRLNKEVNDTIAEKDDDQAEANSSAEDNVE</sequence>
<evidence type="ECO:0000259" key="9">
    <source>
        <dbReference type="Pfam" id="PF02108"/>
    </source>
</evidence>
<name>A0A1D2QMA6_9GAMM</name>
<keyword evidence="4" id="KW-0813">Transport</keyword>
<keyword evidence="5" id="KW-1005">Bacterial flagellum biogenesis</keyword>
<comment type="function">
    <text evidence="1">Needed for flagellar regrowth and assembly.</text>
</comment>
<feature type="compositionally biased region" description="Polar residues" evidence="8">
    <location>
        <begin position="281"/>
        <end position="291"/>
    </location>
</feature>
<organism evidence="10 11">
    <name type="scientific">Candidatus Endobugula sertula</name>
    <name type="common">Bugula neritina bacterial symbiont</name>
    <dbReference type="NCBI Taxonomy" id="62101"/>
    <lineage>
        <taxon>Bacteria</taxon>
        <taxon>Pseudomonadati</taxon>
        <taxon>Pseudomonadota</taxon>
        <taxon>Gammaproteobacteria</taxon>
        <taxon>Cellvibrionales</taxon>
        <taxon>Cellvibrionaceae</taxon>
        <taxon>Candidatus Endobugula</taxon>
    </lineage>
</organism>
<accession>A0A1D2QMA6</accession>
<dbReference type="SUPFAM" id="SSF160527">
    <property type="entry name" value="V-type ATPase subunit E-like"/>
    <property type="match status" value="1"/>
</dbReference>
<proteinExistence type="inferred from homology"/>
<feature type="region of interest" description="Disordered" evidence="8">
    <location>
        <begin position="36"/>
        <end position="73"/>
    </location>
</feature>
<evidence type="ECO:0000256" key="1">
    <source>
        <dbReference type="ARBA" id="ARBA00003041"/>
    </source>
</evidence>
<dbReference type="STRING" id="62101.AB835_12640"/>